<dbReference type="AlphaFoldDB" id="A0A1I1KJ69"/>
<organism evidence="1 2">
    <name type="scientific">Natronobacterium haloterrestre</name>
    <name type="common">Halobiforma haloterrestris</name>
    <dbReference type="NCBI Taxonomy" id="148448"/>
    <lineage>
        <taxon>Archaea</taxon>
        <taxon>Methanobacteriati</taxon>
        <taxon>Methanobacteriota</taxon>
        <taxon>Stenosarchaea group</taxon>
        <taxon>Halobacteria</taxon>
        <taxon>Halobacteriales</taxon>
        <taxon>Natrialbaceae</taxon>
        <taxon>Natronobacterium</taxon>
    </lineage>
</organism>
<keyword evidence="1" id="KW-0378">Hydrolase</keyword>
<sequence length="379" mass="42832">MAIVAELRDRDVPIRDIAVVARDLDSYEQSLFRAAIQYGIAPVFWRQLYVTRTRPYALVESVCEALDADELDRRTLLRPLEHRWAPSNAPSDDWPVDPATLYRVKHALPQGARPTEEWIEVLETIDDADARFTTFVEWLADVPEPNPETVTSVLGDVVEAYADHGLAVTRESDSPALLDTETDARAVVRGRTLVQQLRHKFADRLQEETLERSWGDVADLANVIATQRPGRREHSNARALDILEANDVWMLDVQYVIAVGMTADEWPRATESVVPPEFQEVVLRGDDDTSKLAPRTAWTDGRDRDQFLDVFRAAGTGVILTRHTQTVDGDDVHSSPFLDHLDLQTVAESHRQQLLSTNRELPPEIQDFLEERAEATANE</sequence>
<keyword evidence="1" id="KW-0347">Helicase</keyword>
<name>A0A1I1KJ69_NATHA</name>
<gene>
    <name evidence="1" type="ORF">SAMN05444422_11120</name>
</gene>
<keyword evidence="2" id="KW-1185">Reference proteome</keyword>
<dbReference type="GO" id="GO:0004386">
    <property type="term" value="F:helicase activity"/>
    <property type="evidence" value="ECO:0007669"/>
    <property type="project" value="UniProtKB-KW"/>
</dbReference>
<reference evidence="2" key="1">
    <citation type="submission" date="2016-10" db="EMBL/GenBank/DDBJ databases">
        <authorList>
            <person name="Varghese N."/>
            <person name="Submissions S."/>
        </authorList>
    </citation>
    <scope>NUCLEOTIDE SEQUENCE [LARGE SCALE GENOMIC DNA]</scope>
    <source>
        <strain evidence="2">DSM 13078</strain>
    </source>
</reference>
<keyword evidence="1" id="KW-0547">Nucleotide-binding</keyword>
<accession>A0A1I1KJ69</accession>
<dbReference type="Proteomes" id="UP000199161">
    <property type="component" value="Unassembled WGS sequence"/>
</dbReference>
<protein>
    <submittedName>
        <fullName evidence="1">ATP-dependent helicase/nuclease subunit B</fullName>
    </submittedName>
</protein>
<dbReference type="EMBL" id="FOKW01000011">
    <property type="protein sequence ID" value="SFC58173.1"/>
    <property type="molecule type" value="Genomic_DNA"/>
</dbReference>
<proteinExistence type="predicted"/>
<dbReference type="SUPFAM" id="SSF52540">
    <property type="entry name" value="P-loop containing nucleoside triphosphate hydrolases"/>
    <property type="match status" value="1"/>
</dbReference>
<evidence type="ECO:0000313" key="2">
    <source>
        <dbReference type="Proteomes" id="UP000199161"/>
    </source>
</evidence>
<keyword evidence="1" id="KW-0067">ATP-binding</keyword>
<dbReference type="InterPro" id="IPR027417">
    <property type="entry name" value="P-loop_NTPase"/>
</dbReference>
<evidence type="ECO:0000313" key="1">
    <source>
        <dbReference type="EMBL" id="SFC58173.1"/>
    </source>
</evidence>